<dbReference type="AlphaFoldDB" id="A0A9D1SCE1"/>
<protein>
    <submittedName>
        <fullName evidence="1">Secretion protein</fullName>
    </submittedName>
</protein>
<organism evidence="1 2">
    <name type="scientific">Candidatus Gallibacteroides avistercoris</name>
    <dbReference type="NCBI Taxonomy" id="2840833"/>
    <lineage>
        <taxon>Bacteria</taxon>
        <taxon>Pseudomonadati</taxon>
        <taxon>Bacteroidota</taxon>
        <taxon>Bacteroidia</taxon>
        <taxon>Bacteroidales</taxon>
        <taxon>Bacteroidaceae</taxon>
        <taxon>Bacteroidaceae incertae sedis</taxon>
        <taxon>Candidatus Gallibacteroides</taxon>
    </lineage>
</organism>
<reference evidence="1" key="1">
    <citation type="submission" date="2020-10" db="EMBL/GenBank/DDBJ databases">
        <authorList>
            <person name="Gilroy R."/>
        </authorList>
    </citation>
    <scope>NUCLEOTIDE SEQUENCE</scope>
    <source>
        <strain evidence="1">CHK158-818</strain>
    </source>
</reference>
<name>A0A9D1SCE1_9BACT</name>
<dbReference type="Proteomes" id="UP000824112">
    <property type="component" value="Unassembled WGS sequence"/>
</dbReference>
<evidence type="ECO:0000313" key="1">
    <source>
        <dbReference type="EMBL" id="HIU54428.1"/>
    </source>
</evidence>
<feature type="non-terminal residue" evidence="1">
    <location>
        <position position="1"/>
    </location>
</feature>
<proteinExistence type="predicted"/>
<dbReference type="Pfam" id="PF04450">
    <property type="entry name" value="BSP"/>
    <property type="match status" value="1"/>
</dbReference>
<gene>
    <name evidence="1" type="ORF">IAB03_01320</name>
</gene>
<dbReference type="EMBL" id="DVNA01000031">
    <property type="protein sequence ID" value="HIU54428.1"/>
    <property type="molecule type" value="Genomic_DNA"/>
</dbReference>
<reference evidence="1" key="2">
    <citation type="journal article" date="2021" name="PeerJ">
        <title>Extensive microbial diversity within the chicken gut microbiome revealed by metagenomics and culture.</title>
        <authorList>
            <person name="Gilroy R."/>
            <person name="Ravi A."/>
            <person name="Getino M."/>
            <person name="Pursley I."/>
            <person name="Horton D.L."/>
            <person name="Alikhan N.F."/>
            <person name="Baker D."/>
            <person name="Gharbi K."/>
            <person name="Hall N."/>
            <person name="Watson M."/>
            <person name="Adriaenssens E.M."/>
            <person name="Foster-Nyarko E."/>
            <person name="Jarju S."/>
            <person name="Secka A."/>
            <person name="Antonio M."/>
            <person name="Oren A."/>
            <person name="Chaudhuri R.R."/>
            <person name="La Ragione R."/>
            <person name="Hildebrand F."/>
            <person name="Pallen M.J."/>
        </authorList>
    </citation>
    <scope>NUCLEOTIDE SEQUENCE</scope>
    <source>
        <strain evidence="1">CHK158-818</strain>
    </source>
</reference>
<evidence type="ECO:0000313" key="2">
    <source>
        <dbReference type="Proteomes" id="UP000824112"/>
    </source>
</evidence>
<accession>A0A9D1SCE1</accession>
<comment type="caution">
    <text evidence="1">The sequence shown here is derived from an EMBL/GenBank/DDBJ whole genome shotgun (WGS) entry which is preliminary data.</text>
</comment>
<dbReference type="InterPro" id="IPR007541">
    <property type="entry name" value="Uncharacterised_BSP"/>
</dbReference>
<sequence length="93" mass="10794">ADAVRYLNGGFTINDRPKGGFYTDGYRTTGFFFAWLAKTKDPDFIRKINRSTLEVIPWSFEGAFKHIFGESCDIMELWNEYQVAMGDRLRVVK</sequence>